<organism evidence="2 3">
    <name type="scientific">Mycobacterium lentiflavum</name>
    <dbReference type="NCBI Taxonomy" id="141349"/>
    <lineage>
        <taxon>Bacteria</taxon>
        <taxon>Bacillati</taxon>
        <taxon>Actinomycetota</taxon>
        <taxon>Actinomycetes</taxon>
        <taxon>Mycobacteriales</taxon>
        <taxon>Mycobacteriaceae</taxon>
        <taxon>Mycobacterium</taxon>
        <taxon>Mycobacterium simiae complex</taxon>
    </lineage>
</organism>
<sequence>MNFPGNAGAVPGTKVAFTDLDQFAKFYGRELDRIGKDSGKFLAAMEDGRPVSWEERALHVNSLADPYHAYVLENVPKGWKIEVSEVAPGLGQPGGSIQVRILDSAGRAMTVEELIEIGGVLR</sequence>
<protein>
    <submittedName>
        <fullName evidence="2">TNT domain-containing protein</fullName>
    </submittedName>
</protein>
<dbReference type="Proteomes" id="UP001055171">
    <property type="component" value="Chromosome"/>
</dbReference>
<feature type="domain" description="TNT" evidence="1">
    <location>
        <begin position="27"/>
        <end position="118"/>
    </location>
</feature>
<reference evidence="2" key="1">
    <citation type="submission" date="2022-08" db="EMBL/GenBank/DDBJ databases">
        <title>Complete genome sequence of 14 non-tuberculosis mycobacteria type-strains.</title>
        <authorList>
            <person name="Igarashi Y."/>
            <person name="Osugi A."/>
            <person name="Mitarai S."/>
        </authorList>
    </citation>
    <scope>NUCLEOTIDE SEQUENCE</scope>
    <source>
        <strain evidence="2">ATCC 51985</strain>
    </source>
</reference>
<name>A0ABY5T284_MYCLN</name>
<evidence type="ECO:0000259" key="1">
    <source>
        <dbReference type="Pfam" id="PF14021"/>
    </source>
</evidence>
<keyword evidence="3" id="KW-1185">Reference proteome</keyword>
<dbReference type="InterPro" id="IPR025331">
    <property type="entry name" value="TNT"/>
</dbReference>
<accession>A0ABY5T284</accession>
<dbReference type="EMBL" id="CP092423">
    <property type="protein sequence ID" value="UVI52124.1"/>
    <property type="molecule type" value="Genomic_DNA"/>
</dbReference>
<gene>
    <name evidence="2" type="ORF">MJO58_28685</name>
</gene>
<evidence type="ECO:0000313" key="3">
    <source>
        <dbReference type="Proteomes" id="UP001055171"/>
    </source>
</evidence>
<dbReference type="Pfam" id="PF14021">
    <property type="entry name" value="TNT"/>
    <property type="match status" value="1"/>
</dbReference>
<proteinExistence type="predicted"/>
<evidence type="ECO:0000313" key="2">
    <source>
        <dbReference type="EMBL" id="UVI52124.1"/>
    </source>
</evidence>